<comment type="caution">
    <text evidence="1">The sequence shown here is derived from an EMBL/GenBank/DDBJ whole genome shotgun (WGS) entry which is preliminary data.</text>
</comment>
<proteinExistence type="predicted"/>
<gene>
    <name evidence="1" type="ORF">MLD38_038698</name>
</gene>
<name>A0ACB9L026_9MYRT</name>
<organism evidence="1 2">
    <name type="scientific">Melastoma candidum</name>
    <dbReference type="NCBI Taxonomy" id="119954"/>
    <lineage>
        <taxon>Eukaryota</taxon>
        <taxon>Viridiplantae</taxon>
        <taxon>Streptophyta</taxon>
        <taxon>Embryophyta</taxon>
        <taxon>Tracheophyta</taxon>
        <taxon>Spermatophyta</taxon>
        <taxon>Magnoliopsida</taxon>
        <taxon>eudicotyledons</taxon>
        <taxon>Gunneridae</taxon>
        <taxon>Pentapetalae</taxon>
        <taxon>rosids</taxon>
        <taxon>malvids</taxon>
        <taxon>Myrtales</taxon>
        <taxon>Melastomataceae</taxon>
        <taxon>Melastomatoideae</taxon>
        <taxon>Melastomateae</taxon>
        <taxon>Melastoma</taxon>
    </lineage>
</organism>
<dbReference type="Proteomes" id="UP001057402">
    <property type="component" value="Chromosome 12"/>
</dbReference>
<keyword evidence="2" id="KW-1185">Reference proteome</keyword>
<protein>
    <submittedName>
        <fullName evidence="1">Uncharacterized protein</fullName>
    </submittedName>
</protein>
<accession>A0ACB9L026</accession>
<evidence type="ECO:0000313" key="1">
    <source>
        <dbReference type="EMBL" id="KAI4303017.1"/>
    </source>
</evidence>
<evidence type="ECO:0000313" key="2">
    <source>
        <dbReference type="Proteomes" id="UP001057402"/>
    </source>
</evidence>
<reference evidence="2" key="1">
    <citation type="journal article" date="2023" name="Front. Plant Sci.">
        <title>Chromosomal-level genome assembly of Melastoma candidum provides insights into trichome evolution.</title>
        <authorList>
            <person name="Zhong Y."/>
            <person name="Wu W."/>
            <person name="Sun C."/>
            <person name="Zou P."/>
            <person name="Liu Y."/>
            <person name="Dai S."/>
            <person name="Zhou R."/>
        </authorList>
    </citation>
    <scope>NUCLEOTIDE SEQUENCE [LARGE SCALE GENOMIC DNA]</scope>
</reference>
<sequence length="448" mass="48862">MLSLNSPFLSQLPLRHHHRRHLPAAAASVPLPVVTASLEPPPPKLILLRSSSPALTRNPPESLYQPFRPPPSPLPAELAALDTASQLNVLSNRLGLWHSYAPLIASLLRDGSFTPSSLEEITGISGHEQNRLIVADQVRNSIIESGASPELVAAFDSVSSAALLYEIRLLSAVQRLAAAEYTVGNGLDGKGAADVARAIKDFPKRKTERGFRSFDYNSPGDCLAFMMIRLGREHEEGSEQRAAAFARALAAVVTDDARKAVEEEIAGKGEEGDGDELDGGVRVPVVRLRIGEVAEATSVVILPVCGGDVGELAEAPRDVRGSGEFGVVTAEKLWRRWVVLPRWEPMTAIIGGGVALEFKDARILPWKVNRWSKEEGILVLLDRDRKHVELDDGFYLVAASDNEESELKVERGWKLKEEGVEESLGSVVLVVRPPKDEVEDQLSDEDWE</sequence>
<dbReference type="EMBL" id="CM042891">
    <property type="protein sequence ID" value="KAI4303017.1"/>
    <property type="molecule type" value="Genomic_DNA"/>
</dbReference>